<feature type="compositionally biased region" description="Polar residues" evidence="1">
    <location>
        <begin position="103"/>
        <end position="113"/>
    </location>
</feature>
<gene>
    <name evidence="2" type="ORF">F5878DRAFT_110399</name>
</gene>
<dbReference type="AlphaFoldDB" id="A0AA38PBE4"/>
<dbReference type="EMBL" id="MU806117">
    <property type="protein sequence ID" value="KAJ3839621.1"/>
    <property type="molecule type" value="Genomic_DNA"/>
</dbReference>
<dbReference type="Proteomes" id="UP001163846">
    <property type="component" value="Unassembled WGS sequence"/>
</dbReference>
<proteinExistence type="predicted"/>
<accession>A0AA38PBE4</accession>
<feature type="compositionally biased region" description="Basic residues" evidence="1">
    <location>
        <begin position="63"/>
        <end position="80"/>
    </location>
</feature>
<organism evidence="2 3">
    <name type="scientific">Lentinula raphanica</name>
    <dbReference type="NCBI Taxonomy" id="153919"/>
    <lineage>
        <taxon>Eukaryota</taxon>
        <taxon>Fungi</taxon>
        <taxon>Dikarya</taxon>
        <taxon>Basidiomycota</taxon>
        <taxon>Agaricomycotina</taxon>
        <taxon>Agaricomycetes</taxon>
        <taxon>Agaricomycetidae</taxon>
        <taxon>Agaricales</taxon>
        <taxon>Marasmiineae</taxon>
        <taxon>Omphalotaceae</taxon>
        <taxon>Lentinula</taxon>
    </lineage>
</organism>
<reference evidence="2" key="1">
    <citation type="submission" date="2022-08" db="EMBL/GenBank/DDBJ databases">
        <authorList>
            <consortium name="DOE Joint Genome Institute"/>
            <person name="Min B."/>
            <person name="Riley R."/>
            <person name="Sierra-Patev S."/>
            <person name="Naranjo-Ortiz M."/>
            <person name="Looney B."/>
            <person name="Konkel Z."/>
            <person name="Slot J.C."/>
            <person name="Sakamoto Y."/>
            <person name="Steenwyk J.L."/>
            <person name="Rokas A."/>
            <person name="Carro J."/>
            <person name="Camarero S."/>
            <person name="Ferreira P."/>
            <person name="Molpeceres G."/>
            <person name="Ruiz-Duenas F.J."/>
            <person name="Serrano A."/>
            <person name="Henrissat B."/>
            <person name="Drula E."/>
            <person name="Hughes K.W."/>
            <person name="Mata J.L."/>
            <person name="Ishikawa N.K."/>
            <person name="Vargas-Isla R."/>
            <person name="Ushijima S."/>
            <person name="Smith C.A."/>
            <person name="Ahrendt S."/>
            <person name="Andreopoulos W."/>
            <person name="He G."/>
            <person name="Labutti K."/>
            <person name="Lipzen A."/>
            <person name="Ng V."/>
            <person name="Sandor L."/>
            <person name="Barry K."/>
            <person name="Martinez A.T."/>
            <person name="Xiao Y."/>
            <person name="Gibbons J.G."/>
            <person name="Terashima K."/>
            <person name="Hibbett D.S."/>
            <person name="Grigoriev I.V."/>
        </authorList>
    </citation>
    <scope>NUCLEOTIDE SEQUENCE</scope>
    <source>
        <strain evidence="2">TFB9207</strain>
    </source>
</reference>
<feature type="compositionally biased region" description="Basic and acidic residues" evidence="1">
    <location>
        <begin position="211"/>
        <end position="222"/>
    </location>
</feature>
<feature type="region of interest" description="Disordered" evidence="1">
    <location>
        <begin position="49"/>
        <end position="226"/>
    </location>
</feature>
<evidence type="ECO:0000313" key="3">
    <source>
        <dbReference type="Proteomes" id="UP001163846"/>
    </source>
</evidence>
<evidence type="ECO:0000313" key="2">
    <source>
        <dbReference type="EMBL" id="KAJ3839621.1"/>
    </source>
</evidence>
<evidence type="ECO:0000256" key="1">
    <source>
        <dbReference type="SAM" id="MobiDB-lite"/>
    </source>
</evidence>
<protein>
    <submittedName>
        <fullName evidence="2">Uncharacterized protein</fullName>
    </submittedName>
</protein>
<keyword evidence="3" id="KW-1185">Reference proteome</keyword>
<comment type="caution">
    <text evidence="2">The sequence shown here is derived from an EMBL/GenBank/DDBJ whole genome shotgun (WGS) entry which is preliminary data.</text>
</comment>
<name>A0AA38PBE4_9AGAR</name>
<sequence>MAIQAHTALREDALSRLSRAELQALGKAHEIKANLKSITIISQLLKKFPGGVPNPNPNQSAPARKKGRAKKGGVKKKKTQVKKEESVAPSVLSAKSEDEDSPIEQQNTASTSHDPPPTSEQQQQRTPPPPPPARSLRRRTTRTSARAGLQAPTGTVIPLTESAQGSPVPTEIVASPVPTEIVASPVPTEPVTEPSRRADQAAASQNAPEVDVPRASRSESNHSIKPSLFTSSCCAYPLLR</sequence>